<sequence length="152" mass="16617">MVLAVTMGCFVVAQTCAVGSSVWLSLWAEDTRNDTTDMYLGVYGALGLGQALGSVFGDVIAMYCMMESARAMHFNLLLNLMRLPLTFFDTNPAGRIINRFSKDMDAVDSQLPFYINDLIWCALEASSLFSTCSILTLQGAHKALKLILNAIS</sequence>
<dbReference type="Pfam" id="PF00664">
    <property type="entry name" value="ABC_membrane"/>
    <property type="match status" value="1"/>
</dbReference>
<accession>A0A8J4XNM7</accession>
<keyword evidence="13" id="KW-1185">Reference proteome</keyword>
<keyword evidence="2" id="KW-0813">Transport</keyword>
<reference evidence="12" key="1">
    <citation type="submission" date="2020-07" db="EMBL/GenBank/DDBJ databases">
        <title>The High-quality genome of the commercially important snow crab, Chionoecetes opilio.</title>
        <authorList>
            <person name="Jeong J.-H."/>
            <person name="Ryu S."/>
        </authorList>
    </citation>
    <scope>NUCLEOTIDE SEQUENCE</scope>
    <source>
        <strain evidence="12">MADBK_172401_WGS</strain>
        <tissue evidence="12">Digestive gland</tissue>
    </source>
</reference>
<gene>
    <name evidence="12" type="primary">Abcc2_0</name>
    <name evidence="12" type="ORF">GWK47_024254</name>
</gene>
<evidence type="ECO:0000256" key="10">
    <source>
        <dbReference type="SAM" id="SignalP"/>
    </source>
</evidence>
<dbReference type="GO" id="GO:0005524">
    <property type="term" value="F:ATP binding"/>
    <property type="evidence" value="ECO:0007669"/>
    <property type="project" value="UniProtKB-KW"/>
</dbReference>
<dbReference type="PANTHER" id="PTHR24223">
    <property type="entry name" value="ATP-BINDING CASSETTE SUB-FAMILY C"/>
    <property type="match status" value="1"/>
</dbReference>
<dbReference type="Proteomes" id="UP000770661">
    <property type="component" value="Unassembled WGS sequence"/>
</dbReference>
<evidence type="ECO:0000256" key="7">
    <source>
        <dbReference type="ARBA" id="ARBA00022989"/>
    </source>
</evidence>
<name>A0A8J4XNM7_CHIOP</name>
<evidence type="ECO:0000313" key="13">
    <source>
        <dbReference type="Proteomes" id="UP000770661"/>
    </source>
</evidence>
<feature type="domain" description="ABC transmembrane type-1" evidence="11">
    <location>
        <begin position="4"/>
        <end position="123"/>
    </location>
</feature>
<dbReference type="PROSITE" id="PS50929">
    <property type="entry name" value="ABC_TM1F"/>
    <property type="match status" value="1"/>
</dbReference>
<proteinExistence type="predicted"/>
<dbReference type="OrthoDB" id="7991747at2759"/>
<feature type="signal peptide" evidence="10">
    <location>
        <begin position="1"/>
        <end position="17"/>
    </location>
</feature>
<protein>
    <submittedName>
        <fullName evidence="12">Canalicular multispecific organic anion transporter 1</fullName>
    </submittedName>
</protein>
<dbReference type="GO" id="GO:0012505">
    <property type="term" value="C:endomembrane system"/>
    <property type="evidence" value="ECO:0007669"/>
    <property type="project" value="UniProtKB-SubCell"/>
</dbReference>
<evidence type="ECO:0000256" key="4">
    <source>
        <dbReference type="ARBA" id="ARBA00022737"/>
    </source>
</evidence>
<keyword evidence="7 9" id="KW-1133">Transmembrane helix</keyword>
<dbReference type="InterPro" id="IPR011527">
    <property type="entry name" value="ABC1_TM_dom"/>
</dbReference>
<evidence type="ECO:0000256" key="8">
    <source>
        <dbReference type="ARBA" id="ARBA00023136"/>
    </source>
</evidence>
<dbReference type="AlphaFoldDB" id="A0A8J4XNM7"/>
<keyword evidence="8 9" id="KW-0472">Membrane</keyword>
<evidence type="ECO:0000256" key="3">
    <source>
        <dbReference type="ARBA" id="ARBA00022692"/>
    </source>
</evidence>
<evidence type="ECO:0000256" key="9">
    <source>
        <dbReference type="SAM" id="Phobius"/>
    </source>
</evidence>
<dbReference type="InterPro" id="IPR036640">
    <property type="entry name" value="ABC1_TM_sf"/>
</dbReference>
<comment type="subcellular location">
    <subcellularLocation>
        <location evidence="1">Endomembrane system</location>
        <topology evidence="1">Multi-pass membrane protein</topology>
    </subcellularLocation>
</comment>
<keyword evidence="5" id="KW-0547">Nucleotide-binding</keyword>
<dbReference type="Gene3D" id="1.20.1560.10">
    <property type="entry name" value="ABC transporter type 1, transmembrane domain"/>
    <property type="match status" value="1"/>
</dbReference>
<dbReference type="PANTHER" id="PTHR24223:SF443">
    <property type="entry name" value="MULTIDRUG-RESISTANCE LIKE PROTEIN 1, ISOFORM I"/>
    <property type="match status" value="1"/>
</dbReference>
<dbReference type="GO" id="GO:0140359">
    <property type="term" value="F:ABC-type transporter activity"/>
    <property type="evidence" value="ECO:0007669"/>
    <property type="project" value="InterPro"/>
</dbReference>
<dbReference type="SUPFAM" id="SSF90123">
    <property type="entry name" value="ABC transporter transmembrane region"/>
    <property type="match status" value="1"/>
</dbReference>
<keyword evidence="3 9" id="KW-0812">Transmembrane</keyword>
<keyword evidence="4" id="KW-0677">Repeat</keyword>
<keyword evidence="10" id="KW-0732">Signal</keyword>
<evidence type="ECO:0000256" key="2">
    <source>
        <dbReference type="ARBA" id="ARBA00022448"/>
    </source>
</evidence>
<evidence type="ECO:0000256" key="6">
    <source>
        <dbReference type="ARBA" id="ARBA00022840"/>
    </source>
</evidence>
<evidence type="ECO:0000256" key="5">
    <source>
        <dbReference type="ARBA" id="ARBA00022741"/>
    </source>
</evidence>
<comment type="caution">
    <text evidence="12">The sequence shown here is derived from an EMBL/GenBank/DDBJ whole genome shotgun (WGS) entry which is preliminary data.</text>
</comment>
<feature type="transmembrane region" description="Helical" evidence="9">
    <location>
        <begin position="41"/>
        <end position="64"/>
    </location>
</feature>
<dbReference type="GO" id="GO:0016020">
    <property type="term" value="C:membrane"/>
    <property type="evidence" value="ECO:0007669"/>
    <property type="project" value="InterPro"/>
</dbReference>
<dbReference type="InterPro" id="IPR050173">
    <property type="entry name" value="ABC_transporter_C-like"/>
</dbReference>
<dbReference type="EMBL" id="JACEEZ010024899">
    <property type="protein sequence ID" value="KAG0706858.1"/>
    <property type="molecule type" value="Genomic_DNA"/>
</dbReference>
<organism evidence="12 13">
    <name type="scientific">Chionoecetes opilio</name>
    <name type="common">Atlantic snow crab</name>
    <name type="synonym">Cancer opilio</name>
    <dbReference type="NCBI Taxonomy" id="41210"/>
    <lineage>
        <taxon>Eukaryota</taxon>
        <taxon>Metazoa</taxon>
        <taxon>Ecdysozoa</taxon>
        <taxon>Arthropoda</taxon>
        <taxon>Crustacea</taxon>
        <taxon>Multicrustacea</taxon>
        <taxon>Malacostraca</taxon>
        <taxon>Eumalacostraca</taxon>
        <taxon>Eucarida</taxon>
        <taxon>Decapoda</taxon>
        <taxon>Pleocyemata</taxon>
        <taxon>Brachyura</taxon>
        <taxon>Eubrachyura</taxon>
        <taxon>Majoidea</taxon>
        <taxon>Majidae</taxon>
        <taxon>Chionoecetes</taxon>
    </lineage>
</organism>
<keyword evidence="6" id="KW-0067">ATP-binding</keyword>
<evidence type="ECO:0000313" key="12">
    <source>
        <dbReference type="EMBL" id="KAG0706858.1"/>
    </source>
</evidence>
<evidence type="ECO:0000256" key="1">
    <source>
        <dbReference type="ARBA" id="ARBA00004127"/>
    </source>
</evidence>
<feature type="chain" id="PRO_5035281651" evidence="10">
    <location>
        <begin position="18"/>
        <end position="152"/>
    </location>
</feature>
<evidence type="ECO:0000259" key="11">
    <source>
        <dbReference type="PROSITE" id="PS50929"/>
    </source>
</evidence>